<evidence type="ECO:0000313" key="2">
    <source>
        <dbReference type="EMBL" id="PMP29951.1"/>
    </source>
</evidence>
<sequence length="450" mass="51072">MIFKKCLYLFLLLIIGCSNIKSNYFDYEKKTKVENEQGDWLYDIEESNLLTAPYLNELLASVIINNFELNLAILDIKKGELNTKKKDDEQGVQMNINVSSSHSKYLDHGDESSGNYSTSFGLSYDVDFFGKKNIEDKLMSIDQELSFLDFLGLKNDITTLVINEYVSISSNKLKLDVYKRIKDIRIDILKIERERLDSGVSVGSEVLSAQQSLDSAVAIIENIKEEIFNSVNRIEFFSGNTEFIDIIKISEVDVINLPDVTFSDLPKFAGTHHSVLGSMLQIKSSELNFELEEVAWYPQFSISGSIGTQGEKLREIFENPFGSMSSLLIFPVIEWHKRTTNMGLVNADLTTAHLNYENVISSVVDVMNSSLINLYAAQRHYEISQIELSTARLTRYYSLNNYNAGFTSKYADLLTEFDFLNSKLTEIDAQYNLVTAKVELCSALDYRGCL</sequence>
<accession>A0A7Z1MJE4</accession>
<dbReference type="InterPro" id="IPR003423">
    <property type="entry name" value="OMP_efflux"/>
</dbReference>
<dbReference type="SUPFAM" id="SSF56954">
    <property type="entry name" value="Outer membrane efflux proteins (OEP)"/>
    <property type="match status" value="1"/>
</dbReference>
<organism evidence="2">
    <name type="scientific">Vibrio cyclitrophicus</name>
    <dbReference type="NCBI Taxonomy" id="47951"/>
    <lineage>
        <taxon>Bacteria</taxon>
        <taxon>Pseudomonadati</taxon>
        <taxon>Pseudomonadota</taxon>
        <taxon>Gammaproteobacteria</taxon>
        <taxon>Vibrionales</taxon>
        <taxon>Vibrionaceae</taxon>
        <taxon>Vibrio</taxon>
    </lineage>
</organism>
<dbReference type="PANTHER" id="PTHR30203">
    <property type="entry name" value="OUTER MEMBRANE CATION EFFLUX PROTEIN"/>
    <property type="match status" value="1"/>
</dbReference>
<dbReference type="AlphaFoldDB" id="A0A7Z1MJE4"/>
<comment type="caution">
    <text evidence="2">The sequence shown here is derived from an EMBL/GenBank/DDBJ whole genome shotgun (WGS) entry which is preliminary data.</text>
</comment>
<dbReference type="EMBL" id="MDBS01000023">
    <property type="protein sequence ID" value="PMP29951.1"/>
    <property type="molecule type" value="Genomic_DNA"/>
</dbReference>
<dbReference type="PROSITE" id="PS51257">
    <property type="entry name" value="PROKAR_LIPOPROTEIN"/>
    <property type="match status" value="1"/>
</dbReference>
<proteinExistence type="inferred from homology"/>
<dbReference type="PANTHER" id="PTHR30203:SF30">
    <property type="entry name" value="OUTER MEMBRANE PROTEIN-RELATED"/>
    <property type="match status" value="1"/>
</dbReference>
<dbReference type="GO" id="GO:0015562">
    <property type="term" value="F:efflux transmembrane transporter activity"/>
    <property type="evidence" value="ECO:0007669"/>
    <property type="project" value="InterPro"/>
</dbReference>
<reference evidence="2" key="1">
    <citation type="submission" date="2016-07" db="EMBL/GenBank/DDBJ databases">
        <authorList>
            <person name="Kauffman K."/>
            <person name="Arevalo P."/>
            <person name="Polz M.F."/>
        </authorList>
    </citation>
    <scope>NUCLEOTIDE SEQUENCE</scope>
    <source>
        <strain evidence="2">10N.222.46.E12</strain>
    </source>
</reference>
<dbReference type="Gene3D" id="1.20.1600.10">
    <property type="entry name" value="Outer membrane efflux proteins (OEP)"/>
    <property type="match status" value="1"/>
</dbReference>
<reference evidence="2" key="2">
    <citation type="journal article" date="2018" name="Nature">
        <title>A major lineage of non-tailed dsDNA viruses as unrecognized killers of marine bacteria.</title>
        <authorList>
            <person name="Kauffman K.M."/>
            <person name="Hussain F.A."/>
            <person name="Yang J."/>
            <person name="Arevalo P."/>
            <person name="Brown J.M."/>
            <person name="Chang W.K."/>
            <person name="VanInsberghe D."/>
            <person name="Elsherbini J."/>
            <person name="Sharma R.S."/>
            <person name="Cutler M.B."/>
            <person name="Kelly L."/>
            <person name="Polz M.F."/>
        </authorList>
    </citation>
    <scope>NUCLEOTIDE SEQUENCE</scope>
    <source>
        <strain evidence="2">10N.222.46.E12</strain>
    </source>
</reference>
<dbReference type="InterPro" id="IPR010131">
    <property type="entry name" value="MdtP/NodT-like"/>
</dbReference>
<dbReference type="Pfam" id="PF02321">
    <property type="entry name" value="OEP"/>
    <property type="match status" value="2"/>
</dbReference>
<name>A0A7Z1MJE4_9VIBR</name>
<protein>
    <recommendedName>
        <fullName evidence="3">RND transporter</fullName>
    </recommendedName>
</protein>
<evidence type="ECO:0008006" key="3">
    <source>
        <dbReference type="Google" id="ProtNLM"/>
    </source>
</evidence>
<evidence type="ECO:0000256" key="1">
    <source>
        <dbReference type="ARBA" id="ARBA00007613"/>
    </source>
</evidence>
<comment type="similarity">
    <text evidence="1">Belongs to the outer membrane factor (OMF) (TC 1.B.17) family.</text>
</comment>
<gene>
    <name evidence="2" type="ORF">BCS90_00635</name>
</gene>